<evidence type="ECO:0000313" key="1">
    <source>
        <dbReference type="Proteomes" id="UP000813463"/>
    </source>
</evidence>
<accession>A0A9R0IBC4</accession>
<gene>
    <name evidence="2 3 4 5" type="primary">LOC110785949</name>
</gene>
<dbReference type="RefSeq" id="XP_056682321.1">
    <property type="nucleotide sequence ID" value="XM_056826343.1"/>
</dbReference>
<keyword evidence="1" id="KW-1185">Reference proteome</keyword>
<dbReference type="RefSeq" id="XP_021846149.1">
    <property type="nucleotide sequence ID" value="XM_021990457.1"/>
</dbReference>
<name>A0A9R0IBC4_SPIOL</name>
<protein>
    <submittedName>
        <fullName evidence="2">Uncharacterized protein LOC110785949</fullName>
    </submittedName>
</protein>
<dbReference type="RefSeq" id="XP_056682319.1">
    <property type="nucleotide sequence ID" value="XM_056826341.1"/>
</dbReference>
<organism evidence="1 2">
    <name type="scientific">Spinacia oleracea</name>
    <name type="common">Spinach</name>
    <dbReference type="NCBI Taxonomy" id="3562"/>
    <lineage>
        <taxon>Eukaryota</taxon>
        <taxon>Viridiplantae</taxon>
        <taxon>Streptophyta</taxon>
        <taxon>Embryophyta</taxon>
        <taxon>Tracheophyta</taxon>
        <taxon>Spermatophyta</taxon>
        <taxon>Magnoliopsida</taxon>
        <taxon>eudicotyledons</taxon>
        <taxon>Gunneridae</taxon>
        <taxon>Pentapetalae</taxon>
        <taxon>Caryophyllales</taxon>
        <taxon>Chenopodiaceae</taxon>
        <taxon>Chenopodioideae</taxon>
        <taxon>Anserineae</taxon>
        <taxon>Spinacia</taxon>
    </lineage>
</organism>
<dbReference type="AlphaFoldDB" id="A0A9R0IBC4"/>
<dbReference type="PANTHER" id="PTHR15827:SF2">
    <property type="entry name" value="CYCLIN-DEPENDENT KINASE 2-INTERACTING PROTEIN"/>
    <property type="match status" value="1"/>
</dbReference>
<reference evidence="2" key="2">
    <citation type="submission" date="2025-04" db="UniProtKB">
        <authorList>
            <consortium name="RefSeq"/>
        </authorList>
    </citation>
    <scope>IDENTIFICATION</scope>
    <source>
        <tissue evidence="3 4">Leaf</tissue>
    </source>
</reference>
<sequence length="168" mass="18457">MEYVALEGRSSGSVLTYIGGSGNQYKGLVDCVKTIVREEGGPALLKVFTNFLLIVMMHATCPYEEFQSRRILCCNLELLKLEPIKLVAVVIDMTKLMRCFLKTTSGSAIKQFSKFLENNDDTSDGGGAPVFTFLSISAHGLGTRRMTLIQREVFSCCIEQGGQRIGEG</sequence>
<dbReference type="RefSeq" id="XP_056682320.1">
    <property type="nucleotide sequence ID" value="XM_056826342.1"/>
</dbReference>
<evidence type="ECO:0000313" key="3">
    <source>
        <dbReference type="RefSeq" id="XP_056682319.1"/>
    </source>
</evidence>
<proteinExistence type="predicted"/>
<dbReference type="PANTHER" id="PTHR15827">
    <property type="entry name" value="CYCLIN-DEPENDENT KINASE 2-INTERACTING PROTEIN"/>
    <property type="match status" value="1"/>
</dbReference>
<dbReference type="OrthoDB" id="1913984at2759"/>
<dbReference type="KEGG" id="soe:110785949"/>
<evidence type="ECO:0000313" key="5">
    <source>
        <dbReference type="RefSeq" id="XP_056682321.1"/>
    </source>
</evidence>
<dbReference type="GeneID" id="110785949"/>
<dbReference type="Proteomes" id="UP000813463">
    <property type="component" value="Chromosome 4"/>
</dbReference>
<evidence type="ECO:0000313" key="4">
    <source>
        <dbReference type="RefSeq" id="XP_056682320.1"/>
    </source>
</evidence>
<evidence type="ECO:0000313" key="2">
    <source>
        <dbReference type="RefSeq" id="XP_021846149.1"/>
    </source>
</evidence>
<reference evidence="1" key="1">
    <citation type="journal article" date="2021" name="Nat. Commun.">
        <title>Genomic analyses provide insights into spinach domestication and the genetic basis of agronomic traits.</title>
        <authorList>
            <person name="Cai X."/>
            <person name="Sun X."/>
            <person name="Xu C."/>
            <person name="Sun H."/>
            <person name="Wang X."/>
            <person name="Ge C."/>
            <person name="Zhang Z."/>
            <person name="Wang Q."/>
            <person name="Fei Z."/>
            <person name="Jiao C."/>
            <person name="Wang Q."/>
        </authorList>
    </citation>
    <scope>NUCLEOTIDE SEQUENCE [LARGE SCALE GENOMIC DNA]</scope>
    <source>
        <strain evidence="1">cv. Varoflay</strain>
    </source>
</reference>